<organism evidence="2 3">
    <name type="scientific">Podospora didyma</name>
    <dbReference type="NCBI Taxonomy" id="330526"/>
    <lineage>
        <taxon>Eukaryota</taxon>
        <taxon>Fungi</taxon>
        <taxon>Dikarya</taxon>
        <taxon>Ascomycota</taxon>
        <taxon>Pezizomycotina</taxon>
        <taxon>Sordariomycetes</taxon>
        <taxon>Sordariomycetidae</taxon>
        <taxon>Sordariales</taxon>
        <taxon>Podosporaceae</taxon>
        <taxon>Podospora</taxon>
    </lineage>
</organism>
<evidence type="ECO:0000313" key="3">
    <source>
        <dbReference type="Proteomes" id="UP001285441"/>
    </source>
</evidence>
<keyword evidence="1" id="KW-1133">Transmembrane helix</keyword>
<reference evidence="2" key="2">
    <citation type="submission" date="2023-06" db="EMBL/GenBank/DDBJ databases">
        <authorList>
            <consortium name="Lawrence Berkeley National Laboratory"/>
            <person name="Haridas S."/>
            <person name="Hensen N."/>
            <person name="Bonometti L."/>
            <person name="Westerberg I."/>
            <person name="Brannstrom I.O."/>
            <person name="Guillou S."/>
            <person name="Cros-Aarteil S."/>
            <person name="Calhoun S."/>
            <person name="Kuo A."/>
            <person name="Mondo S."/>
            <person name="Pangilinan J."/>
            <person name="Riley R."/>
            <person name="LaButti K."/>
            <person name="Andreopoulos B."/>
            <person name="Lipzen A."/>
            <person name="Chen C."/>
            <person name="Yanf M."/>
            <person name="Daum C."/>
            <person name="Ng V."/>
            <person name="Clum A."/>
            <person name="Steindorff A."/>
            <person name="Ohm R."/>
            <person name="Martin F."/>
            <person name="Silar P."/>
            <person name="Natvig D."/>
            <person name="Lalanne C."/>
            <person name="Gautier V."/>
            <person name="Ament-velasquez S.L."/>
            <person name="Kruys A."/>
            <person name="Hutchinson M.I."/>
            <person name="Powell A.J."/>
            <person name="Barry K."/>
            <person name="Miller A.N."/>
            <person name="Grigoriev I.V."/>
            <person name="Debuchy R."/>
            <person name="Gladieux P."/>
            <person name="Thoren M.H."/>
            <person name="Johannesson H."/>
        </authorList>
    </citation>
    <scope>NUCLEOTIDE SEQUENCE</scope>
    <source>
        <strain evidence="2">CBS 232.78</strain>
    </source>
</reference>
<comment type="caution">
    <text evidence="2">The sequence shown here is derived from an EMBL/GenBank/DDBJ whole genome shotgun (WGS) entry which is preliminary data.</text>
</comment>
<sequence>MSSIGTYAKSQMWIDNSNFLWRFFVTAVSVGLVVWLMILVEFDIATSMLCVKMVAHTSQLDELFFKLYSRVVPTPAPV</sequence>
<evidence type="ECO:0000313" key="2">
    <source>
        <dbReference type="EMBL" id="KAK3382018.1"/>
    </source>
</evidence>
<keyword evidence="1" id="KW-0472">Membrane</keyword>
<dbReference type="Proteomes" id="UP001285441">
    <property type="component" value="Unassembled WGS sequence"/>
</dbReference>
<accession>A0AAE0NI91</accession>
<keyword evidence="1" id="KW-0812">Transmembrane</keyword>
<feature type="transmembrane region" description="Helical" evidence="1">
    <location>
        <begin position="20"/>
        <end position="40"/>
    </location>
</feature>
<keyword evidence="3" id="KW-1185">Reference proteome</keyword>
<dbReference type="EMBL" id="JAULSW010000005">
    <property type="protein sequence ID" value="KAK3382018.1"/>
    <property type="molecule type" value="Genomic_DNA"/>
</dbReference>
<evidence type="ECO:0000256" key="1">
    <source>
        <dbReference type="SAM" id="Phobius"/>
    </source>
</evidence>
<name>A0AAE0NI91_9PEZI</name>
<reference evidence="2" key="1">
    <citation type="journal article" date="2023" name="Mol. Phylogenet. Evol.">
        <title>Genome-scale phylogeny and comparative genomics of the fungal order Sordariales.</title>
        <authorList>
            <person name="Hensen N."/>
            <person name="Bonometti L."/>
            <person name="Westerberg I."/>
            <person name="Brannstrom I.O."/>
            <person name="Guillou S."/>
            <person name="Cros-Aarteil S."/>
            <person name="Calhoun S."/>
            <person name="Haridas S."/>
            <person name="Kuo A."/>
            <person name="Mondo S."/>
            <person name="Pangilinan J."/>
            <person name="Riley R."/>
            <person name="LaButti K."/>
            <person name="Andreopoulos B."/>
            <person name="Lipzen A."/>
            <person name="Chen C."/>
            <person name="Yan M."/>
            <person name="Daum C."/>
            <person name="Ng V."/>
            <person name="Clum A."/>
            <person name="Steindorff A."/>
            <person name="Ohm R.A."/>
            <person name="Martin F."/>
            <person name="Silar P."/>
            <person name="Natvig D.O."/>
            <person name="Lalanne C."/>
            <person name="Gautier V."/>
            <person name="Ament-Velasquez S.L."/>
            <person name="Kruys A."/>
            <person name="Hutchinson M.I."/>
            <person name="Powell A.J."/>
            <person name="Barry K."/>
            <person name="Miller A.N."/>
            <person name="Grigoriev I.V."/>
            <person name="Debuchy R."/>
            <person name="Gladieux P."/>
            <person name="Hiltunen Thoren M."/>
            <person name="Johannesson H."/>
        </authorList>
    </citation>
    <scope>NUCLEOTIDE SEQUENCE</scope>
    <source>
        <strain evidence="2">CBS 232.78</strain>
    </source>
</reference>
<gene>
    <name evidence="2" type="ORF">B0H63DRAFT_524695</name>
</gene>
<protein>
    <submittedName>
        <fullName evidence="2">Uncharacterized protein</fullName>
    </submittedName>
</protein>
<dbReference type="AlphaFoldDB" id="A0AAE0NI91"/>
<proteinExistence type="predicted"/>